<accession>A0A1D7TFT6</accession>
<dbReference type="RefSeq" id="WP_069476857.1">
    <property type="nucleotide sequence ID" value="NZ_CP017111.1"/>
</dbReference>
<sequence>MQNVILAIAKQAIKDGLEHTSTIDTKTLLERYPEFSNPKATFVTLTLDGQLRGCIGSLIAHRPFLDDLIHNAKAAAFDDPRFYPLSSEEFLHVSIEVSLLSAPKSVEYSDTTDLKSKITVGEDGIILQKGARKATFLPQVWEQLPTFELFFSHLCQKAGLEAHCVESHPDISRYRVEKVK</sequence>
<dbReference type="KEGG" id="shal:SHALO_0045"/>
<dbReference type="NCBIfam" id="TIGR00296">
    <property type="entry name" value="TIGR00296 family protein"/>
    <property type="match status" value="1"/>
</dbReference>
<dbReference type="InterPro" id="IPR027623">
    <property type="entry name" value="AmmeMemoSam_A"/>
</dbReference>
<name>A0A1D7TFT6_9BACT</name>
<dbReference type="EMBL" id="CP017111">
    <property type="protein sequence ID" value="AOO63847.1"/>
    <property type="molecule type" value="Genomic_DNA"/>
</dbReference>
<reference evidence="3" key="1">
    <citation type="submission" date="2016-08" db="EMBL/GenBank/DDBJ databases">
        <title>Complete genome sequence of the organohalide-respiring Epsilonproteobacterium Sulfurospirillum halorespirans.</title>
        <authorList>
            <person name="Goris T."/>
            <person name="Zimmermann J."/>
            <person name="Schenz B."/>
            <person name="Lemos M."/>
            <person name="Hackermueller J."/>
            <person name="Diekert G."/>
        </authorList>
    </citation>
    <scope>NUCLEOTIDE SEQUENCE [LARGE SCALE GENOMIC DNA]</scope>
    <source>
        <strain>DSM 13726</strain>
        <strain evidence="3">PCE-M2</strain>
    </source>
</reference>
<evidence type="ECO:0000259" key="1">
    <source>
        <dbReference type="PROSITE" id="PS51112"/>
    </source>
</evidence>
<dbReference type="Gene3D" id="3.30.1490.150">
    <property type="entry name" value="Hypothetical protein ph0010, domain 2"/>
    <property type="match status" value="1"/>
</dbReference>
<dbReference type="InterPro" id="IPR023473">
    <property type="entry name" value="AMMECR1"/>
</dbReference>
<dbReference type="AlphaFoldDB" id="A0A1D7TFT6"/>
<evidence type="ECO:0000313" key="2">
    <source>
        <dbReference type="EMBL" id="AOO63847.1"/>
    </source>
</evidence>
<dbReference type="PATRIC" id="fig|1193502.14.peg.46"/>
<dbReference type="InterPro" id="IPR036071">
    <property type="entry name" value="AMMECR1_dom_sf"/>
</dbReference>
<dbReference type="Gene3D" id="3.30.700.20">
    <property type="entry name" value="Hypothetical protein ph0010, domain 1"/>
    <property type="match status" value="1"/>
</dbReference>
<dbReference type="PANTHER" id="PTHR13016:SF0">
    <property type="entry name" value="AMME SYNDROME CANDIDATE GENE 1 PROTEIN"/>
    <property type="match status" value="1"/>
</dbReference>
<dbReference type="InterPro" id="IPR002733">
    <property type="entry name" value="AMMECR1_domain"/>
</dbReference>
<dbReference type="PANTHER" id="PTHR13016">
    <property type="entry name" value="AMMECR1 HOMOLOG"/>
    <property type="match status" value="1"/>
</dbReference>
<dbReference type="NCBIfam" id="TIGR04335">
    <property type="entry name" value="AmmeMemoSam_A"/>
    <property type="match status" value="1"/>
</dbReference>
<dbReference type="Pfam" id="PF01871">
    <property type="entry name" value="AMMECR1"/>
    <property type="match status" value="1"/>
</dbReference>
<dbReference type="InterPro" id="IPR027485">
    <property type="entry name" value="AMMECR1_N"/>
</dbReference>
<dbReference type="SUPFAM" id="SSF143447">
    <property type="entry name" value="AMMECR1-like"/>
    <property type="match status" value="1"/>
</dbReference>
<dbReference type="Proteomes" id="UP000094609">
    <property type="component" value="Chromosome"/>
</dbReference>
<dbReference type="STRING" id="1193502.SHALO_0045"/>
<feature type="domain" description="AMMECR1" evidence="1">
    <location>
        <begin position="1"/>
        <end position="180"/>
    </location>
</feature>
<gene>
    <name evidence="2" type="ORF">SHALO_0045</name>
</gene>
<keyword evidence="3" id="KW-1185">Reference proteome</keyword>
<dbReference type="PROSITE" id="PS51112">
    <property type="entry name" value="AMMECR1"/>
    <property type="match status" value="1"/>
</dbReference>
<protein>
    <submittedName>
        <fullName evidence="2">AmmeMemoRadiSam system protein A, AMMECR1</fullName>
    </submittedName>
</protein>
<proteinExistence type="predicted"/>
<evidence type="ECO:0000313" key="3">
    <source>
        <dbReference type="Proteomes" id="UP000094609"/>
    </source>
</evidence>
<organism evidence="2 3">
    <name type="scientific">Sulfurospirillum halorespirans DSM 13726</name>
    <dbReference type="NCBI Taxonomy" id="1193502"/>
    <lineage>
        <taxon>Bacteria</taxon>
        <taxon>Pseudomonadati</taxon>
        <taxon>Campylobacterota</taxon>
        <taxon>Epsilonproteobacteria</taxon>
        <taxon>Campylobacterales</taxon>
        <taxon>Sulfurospirillaceae</taxon>
        <taxon>Sulfurospirillum</taxon>
    </lineage>
</organism>